<dbReference type="AlphaFoldDB" id="A0A1W6K3H1"/>
<sequence>MKRITLRLSNPRIFRQSILEMKKAGLHPTTSDNGDIIISDYDKNADIFIQNEDDIKKAINQILCLSNGKKEFDELLIGIDTNSPNLTLVVVGDGKIIENTNLSIYDIEDKLNEIISTYPHKRLYLGIGTGNKYGEIIYKMLVLKFPMVKRVNESKTSSKNPYTNIKDKDVRAAYLIALRSTIC</sequence>
<dbReference type="OrthoDB" id="34658at2157"/>
<reference evidence="1 2" key="1">
    <citation type="submission" date="2017-03" db="EMBL/GenBank/DDBJ databases">
        <title>Sulfur activation and transportation mechanism of thermophilic Archaea Acidianus manzaensis YN-25.</title>
        <authorList>
            <person name="Ma Y."/>
            <person name="Yang Y."/>
            <person name="Xia J."/>
        </authorList>
    </citation>
    <scope>NUCLEOTIDE SEQUENCE [LARGE SCALE GENOMIC DNA]</scope>
    <source>
        <strain evidence="1 2">YN-25</strain>
    </source>
</reference>
<evidence type="ECO:0000313" key="2">
    <source>
        <dbReference type="Proteomes" id="UP000193404"/>
    </source>
</evidence>
<dbReference type="STRING" id="282676.B6F84_06315"/>
<gene>
    <name evidence="1" type="ORF">B6F84_06315</name>
</gene>
<keyword evidence="2" id="KW-1185">Reference proteome</keyword>
<protein>
    <submittedName>
        <fullName evidence="1">Uncharacterized protein</fullName>
    </submittedName>
</protein>
<dbReference type="EMBL" id="CP020477">
    <property type="protein sequence ID" value="ARM77091.1"/>
    <property type="molecule type" value="Genomic_DNA"/>
</dbReference>
<dbReference type="Proteomes" id="UP000193404">
    <property type="component" value="Chromosome"/>
</dbReference>
<evidence type="ECO:0000313" key="1">
    <source>
        <dbReference type="EMBL" id="ARM77091.1"/>
    </source>
</evidence>
<accession>A0A1W6K3H1</accession>
<dbReference type="KEGG" id="aman:B6F84_06315"/>
<name>A0A1W6K3H1_9CREN</name>
<proteinExistence type="predicted"/>
<organism evidence="1 2">
    <name type="scientific">Acidianus manzaensis</name>
    <dbReference type="NCBI Taxonomy" id="282676"/>
    <lineage>
        <taxon>Archaea</taxon>
        <taxon>Thermoproteota</taxon>
        <taxon>Thermoprotei</taxon>
        <taxon>Sulfolobales</taxon>
        <taxon>Sulfolobaceae</taxon>
        <taxon>Acidianus</taxon>
    </lineage>
</organism>